<feature type="transmembrane region" description="Helical" evidence="1">
    <location>
        <begin position="60"/>
        <end position="80"/>
    </location>
</feature>
<feature type="transmembrane region" description="Helical" evidence="1">
    <location>
        <begin position="311"/>
        <end position="330"/>
    </location>
</feature>
<organism evidence="2 3">
    <name type="scientific">Henriciella mobilis</name>
    <dbReference type="NCBI Taxonomy" id="2305467"/>
    <lineage>
        <taxon>Bacteria</taxon>
        <taxon>Pseudomonadati</taxon>
        <taxon>Pseudomonadota</taxon>
        <taxon>Alphaproteobacteria</taxon>
        <taxon>Hyphomonadales</taxon>
        <taxon>Hyphomonadaceae</taxon>
        <taxon>Henriciella</taxon>
    </lineage>
</organism>
<dbReference type="PIRSF" id="PIRSF002746">
    <property type="entry name" value="Gluconate_transporter"/>
    <property type="match status" value="1"/>
</dbReference>
<keyword evidence="3" id="KW-1185">Reference proteome</keyword>
<dbReference type="OrthoDB" id="9787129at2"/>
<dbReference type="Pfam" id="PF02447">
    <property type="entry name" value="GntP_permease"/>
    <property type="match status" value="1"/>
</dbReference>
<sequence>MDSSLLGLLIIIGGIAALLAMIILARIPAFIALLVTSIGVALAAGMPADAIMGSIRDGMGGTLGFVAVVVGLGAMLGAILEHSGGIQSLSRAALSTAGPRGAQWALAGVGVAVSIPVFFDVAFIILAPMLFGLARRSGRPVLWFAIPALAGMGMAHTFLPPTPGPIAVADLIGANLGWVFLTGLATGVPAVLLGGIVFAPMASRLAGPVLDAGPASLPEALEEVAPETDGAKPPSALAVLLIILAPLALIVLGAFAGMLPVPEAVQGVLTFVGHPFAALLVACAVAYVVLGLGHDFEPEALNKVMGKSLEPAGVIVLITGAGGAFKQVLVDSELGNQIADLMVSANLAPIVMAFAIAAILRVAQGSATVAMITSGTLVSAMIDTANASPIGLALIVSSIASGAIVCSHVNDSGFWLVSRYLGLTETQTLKTWTVMTTIIGVSGFLIACLIALIAT</sequence>
<feature type="transmembrane region" description="Helical" evidence="1">
    <location>
        <begin position="271"/>
        <end position="290"/>
    </location>
</feature>
<proteinExistence type="predicted"/>
<gene>
    <name evidence="2" type="ORF">D1223_02210</name>
</gene>
<dbReference type="Proteomes" id="UP000266385">
    <property type="component" value="Unassembled WGS sequence"/>
</dbReference>
<evidence type="ECO:0000313" key="2">
    <source>
        <dbReference type="EMBL" id="RIJ32687.1"/>
    </source>
</evidence>
<dbReference type="GO" id="GO:0015128">
    <property type="term" value="F:gluconate transmembrane transporter activity"/>
    <property type="evidence" value="ECO:0007669"/>
    <property type="project" value="InterPro"/>
</dbReference>
<dbReference type="GO" id="GO:0005886">
    <property type="term" value="C:plasma membrane"/>
    <property type="evidence" value="ECO:0007669"/>
    <property type="project" value="TreeGrafter"/>
</dbReference>
<keyword evidence="1" id="KW-1133">Transmembrane helix</keyword>
<feature type="transmembrane region" description="Helical" evidence="1">
    <location>
        <begin position="350"/>
        <end position="378"/>
    </location>
</feature>
<dbReference type="NCBIfam" id="TIGR00791">
    <property type="entry name" value="gntP"/>
    <property type="match status" value="1"/>
</dbReference>
<protein>
    <submittedName>
        <fullName evidence="2">Gluconate transporter</fullName>
    </submittedName>
</protein>
<dbReference type="EMBL" id="QWFX01000005">
    <property type="protein sequence ID" value="RIJ32687.1"/>
    <property type="molecule type" value="Genomic_DNA"/>
</dbReference>
<feature type="transmembrane region" description="Helical" evidence="1">
    <location>
        <begin position="104"/>
        <end position="134"/>
    </location>
</feature>
<keyword evidence="1" id="KW-0812">Transmembrane</keyword>
<feature type="transmembrane region" description="Helical" evidence="1">
    <location>
        <begin position="430"/>
        <end position="454"/>
    </location>
</feature>
<accession>A0A399RS14</accession>
<feature type="transmembrane region" description="Helical" evidence="1">
    <location>
        <begin position="390"/>
        <end position="410"/>
    </location>
</feature>
<dbReference type="InterPro" id="IPR003474">
    <property type="entry name" value="Glcn_transporter"/>
</dbReference>
<dbReference type="PANTHER" id="PTHR30354:SF25">
    <property type="entry name" value="INNER MEMBRANE PERMEASE YGBN"/>
    <property type="match status" value="1"/>
</dbReference>
<evidence type="ECO:0000313" key="3">
    <source>
        <dbReference type="Proteomes" id="UP000266385"/>
    </source>
</evidence>
<feature type="transmembrane region" description="Helical" evidence="1">
    <location>
        <begin position="30"/>
        <end position="48"/>
    </location>
</feature>
<feature type="transmembrane region" description="Helical" evidence="1">
    <location>
        <begin position="179"/>
        <end position="199"/>
    </location>
</feature>
<evidence type="ECO:0000256" key="1">
    <source>
        <dbReference type="SAM" id="Phobius"/>
    </source>
</evidence>
<dbReference type="RefSeq" id="WP_119374768.1">
    <property type="nucleotide sequence ID" value="NZ_QWFX01000005.1"/>
</dbReference>
<name>A0A399RS14_9PROT</name>
<dbReference type="AlphaFoldDB" id="A0A399RS14"/>
<feature type="transmembrane region" description="Helical" evidence="1">
    <location>
        <begin position="5"/>
        <end position="24"/>
    </location>
</feature>
<feature type="transmembrane region" description="Helical" evidence="1">
    <location>
        <begin position="236"/>
        <end position="259"/>
    </location>
</feature>
<keyword evidence="1" id="KW-0472">Membrane</keyword>
<dbReference type="PANTHER" id="PTHR30354">
    <property type="entry name" value="GNT FAMILY GLUCONATE TRANSPORTER"/>
    <property type="match status" value="1"/>
</dbReference>
<comment type="caution">
    <text evidence="2">The sequence shown here is derived from an EMBL/GenBank/DDBJ whole genome shotgun (WGS) entry which is preliminary data.</text>
</comment>
<reference evidence="2 3" key="1">
    <citation type="submission" date="2018-08" db="EMBL/GenBank/DDBJ databases">
        <title>Henriciella mobilis sp. nov., isolated from seawater.</title>
        <authorList>
            <person name="Cheng H."/>
            <person name="Wu Y.-H."/>
            <person name="Xu X.-W."/>
            <person name="Guo L.-L."/>
        </authorList>
    </citation>
    <scope>NUCLEOTIDE SEQUENCE [LARGE SCALE GENOMIC DNA]</scope>
    <source>
        <strain evidence="2 3">JN25</strain>
    </source>
</reference>
<feature type="transmembrane region" description="Helical" evidence="1">
    <location>
        <begin position="141"/>
        <end position="159"/>
    </location>
</feature>